<dbReference type="AlphaFoldDB" id="A0A2T4S7Q1"/>
<sequence length="107" mass="12662">MANGWLYRCRYFFVISGYLITSLFVFVGAFDKLGKNTVSDKKTSFKTEVYDNYLVRPISVDDVNFFGKTTPKQLNKNQFYTEIKPLLRDYCIKILKYIQKTVKMQKK</sequence>
<feature type="transmembrane region" description="Helical" evidence="1">
    <location>
        <begin position="12"/>
        <end position="30"/>
    </location>
</feature>
<keyword evidence="1" id="KW-1133">Transmembrane helix</keyword>
<accession>A0A2T4S7Q1</accession>
<evidence type="ECO:0000313" key="3">
    <source>
        <dbReference type="Proteomes" id="UP000240400"/>
    </source>
</evidence>
<protein>
    <submittedName>
        <fullName evidence="2">Uncharacterized protein</fullName>
    </submittedName>
</protein>
<gene>
    <name evidence="2" type="ORF">BUZ61_12255</name>
</gene>
<evidence type="ECO:0000313" key="2">
    <source>
        <dbReference type="EMBL" id="PTK57681.1"/>
    </source>
</evidence>
<name>A0A2T4S7Q1_9STAP</name>
<dbReference type="Proteomes" id="UP000240400">
    <property type="component" value="Unassembled WGS sequence"/>
</dbReference>
<keyword evidence="1" id="KW-0812">Transmembrane</keyword>
<reference evidence="2 3" key="1">
    <citation type="journal article" date="2016" name="Front. Microbiol.">
        <title>Comprehensive Phylogenetic Analysis of Bovine Non-aureus Staphylococci Species Based on Whole-Genome Sequencing.</title>
        <authorList>
            <person name="Naushad S."/>
            <person name="Barkema H.W."/>
            <person name="Luby C."/>
            <person name="Condas L.A."/>
            <person name="Nobrega D.B."/>
            <person name="Carson D.A."/>
            <person name="De Buck J."/>
        </authorList>
    </citation>
    <scope>NUCLEOTIDE SEQUENCE [LARGE SCALE GENOMIC DNA]</scope>
    <source>
        <strain evidence="2 3">SNUC 4337</strain>
    </source>
</reference>
<dbReference type="EMBL" id="PZHR01000103">
    <property type="protein sequence ID" value="PTK57681.1"/>
    <property type="molecule type" value="Genomic_DNA"/>
</dbReference>
<organism evidence="2 3">
    <name type="scientific">Staphylococcus nepalensis</name>
    <dbReference type="NCBI Taxonomy" id="214473"/>
    <lineage>
        <taxon>Bacteria</taxon>
        <taxon>Bacillati</taxon>
        <taxon>Bacillota</taxon>
        <taxon>Bacilli</taxon>
        <taxon>Bacillales</taxon>
        <taxon>Staphylococcaceae</taxon>
        <taxon>Staphylococcus</taxon>
    </lineage>
</organism>
<keyword evidence="1" id="KW-0472">Membrane</keyword>
<evidence type="ECO:0000256" key="1">
    <source>
        <dbReference type="SAM" id="Phobius"/>
    </source>
</evidence>
<proteinExistence type="predicted"/>
<comment type="caution">
    <text evidence="2">The sequence shown here is derived from an EMBL/GenBank/DDBJ whole genome shotgun (WGS) entry which is preliminary data.</text>
</comment>